<dbReference type="Gene3D" id="1.10.3120.10">
    <property type="entry name" value="Trigger factor, C-terminal domain"/>
    <property type="match status" value="1"/>
</dbReference>
<proteinExistence type="inferred from homology"/>
<evidence type="ECO:0000259" key="14">
    <source>
        <dbReference type="PROSITE" id="PS50059"/>
    </source>
</evidence>
<reference evidence="15 16" key="1">
    <citation type="journal article" date="2016" name="Nat. Commun.">
        <title>Thousands of microbial genomes shed light on interconnected biogeochemical processes in an aquifer system.</title>
        <authorList>
            <person name="Anantharaman K."/>
            <person name="Brown C.T."/>
            <person name="Hug L.A."/>
            <person name="Sharon I."/>
            <person name="Castelle C.J."/>
            <person name="Probst A.J."/>
            <person name="Thomas B.C."/>
            <person name="Singh A."/>
            <person name="Wilkins M.J."/>
            <person name="Karaoz U."/>
            <person name="Brodie E.L."/>
            <person name="Williams K.H."/>
            <person name="Hubbard S.S."/>
            <person name="Banfield J.F."/>
        </authorList>
    </citation>
    <scope>NUCLEOTIDE SEQUENCE [LARGE SCALE GENOMIC DNA]</scope>
</reference>
<dbReference type="AlphaFoldDB" id="A0A1G2BJ13"/>
<evidence type="ECO:0000256" key="2">
    <source>
        <dbReference type="ARBA" id="ARBA00005464"/>
    </source>
</evidence>
<comment type="subcellular location">
    <subcellularLocation>
        <location evidence="11">Cytoplasm</location>
    </subcellularLocation>
    <text evidence="11">About half TF is bound to the ribosome near the polypeptide exit tunnel while the other half is free in the cytoplasm.</text>
</comment>
<keyword evidence="5 11" id="KW-0132">Cell division</keyword>
<dbReference type="SUPFAM" id="SSF109998">
    <property type="entry name" value="Triger factor/SurA peptide-binding domain-like"/>
    <property type="match status" value="1"/>
</dbReference>
<dbReference type="GO" id="GO:0051301">
    <property type="term" value="P:cell division"/>
    <property type="evidence" value="ECO:0007669"/>
    <property type="project" value="UniProtKB-KW"/>
</dbReference>
<dbReference type="GO" id="GO:0043022">
    <property type="term" value="F:ribosome binding"/>
    <property type="evidence" value="ECO:0007669"/>
    <property type="project" value="TreeGrafter"/>
</dbReference>
<evidence type="ECO:0000256" key="9">
    <source>
        <dbReference type="ARBA" id="ARBA00023306"/>
    </source>
</evidence>
<evidence type="ECO:0000256" key="4">
    <source>
        <dbReference type="ARBA" id="ARBA00016902"/>
    </source>
</evidence>
<dbReference type="InterPro" id="IPR036611">
    <property type="entry name" value="Trigger_fac_ribosome-bd_sf"/>
</dbReference>
<dbReference type="PANTHER" id="PTHR30560">
    <property type="entry name" value="TRIGGER FACTOR CHAPERONE AND PEPTIDYL-PROLYL CIS/TRANS ISOMERASE"/>
    <property type="match status" value="1"/>
</dbReference>
<dbReference type="PANTHER" id="PTHR30560:SF3">
    <property type="entry name" value="TRIGGER FACTOR-LIKE PROTEIN TIG, CHLOROPLASTIC"/>
    <property type="match status" value="1"/>
</dbReference>
<dbReference type="Pfam" id="PF05697">
    <property type="entry name" value="Trigger_N"/>
    <property type="match status" value="1"/>
</dbReference>
<comment type="caution">
    <text evidence="15">The sequence shown here is derived from an EMBL/GenBank/DDBJ whole genome shotgun (WGS) entry which is preliminary data.</text>
</comment>
<evidence type="ECO:0000256" key="7">
    <source>
        <dbReference type="ARBA" id="ARBA00023186"/>
    </source>
</evidence>
<dbReference type="PROSITE" id="PS50059">
    <property type="entry name" value="FKBP_PPIASE"/>
    <property type="match status" value="1"/>
</dbReference>
<dbReference type="SUPFAM" id="SSF54534">
    <property type="entry name" value="FKBP-like"/>
    <property type="match status" value="1"/>
</dbReference>
<dbReference type="Pfam" id="PF05698">
    <property type="entry name" value="Trigger_C"/>
    <property type="match status" value="1"/>
</dbReference>
<dbReference type="Gene3D" id="3.30.70.1050">
    <property type="entry name" value="Trigger factor ribosome-binding domain"/>
    <property type="match status" value="1"/>
</dbReference>
<dbReference type="GO" id="GO:0015031">
    <property type="term" value="P:protein transport"/>
    <property type="evidence" value="ECO:0007669"/>
    <property type="project" value="UniProtKB-UniRule"/>
</dbReference>
<dbReference type="GO" id="GO:0005737">
    <property type="term" value="C:cytoplasm"/>
    <property type="evidence" value="ECO:0007669"/>
    <property type="project" value="UniProtKB-SubCell"/>
</dbReference>
<dbReference type="InterPro" id="IPR046357">
    <property type="entry name" value="PPIase_dom_sf"/>
</dbReference>
<dbReference type="HAMAP" id="MF_00303">
    <property type="entry name" value="Trigger_factor_Tig"/>
    <property type="match status" value="1"/>
</dbReference>
<evidence type="ECO:0000256" key="13">
    <source>
        <dbReference type="RuleBase" id="RU003914"/>
    </source>
</evidence>
<dbReference type="InterPro" id="IPR027304">
    <property type="entry name" value="Trigger_fact/SurA_dom_sf"/>
</dbReference>
<evidence type="ECO:0000256" key="8">
    <source>
        <dbReference type="ARBA" id="ARBA00023235"/>
    </source>
</evidence>
<dbReference type="PIRSF" id="PIRSF003095">
    <property type="entry name" value="Trigger_factor"/>
    <property type="match status" value="1"/>
</dbReference>
<name>A0A1G2BJ13_9BACT</name>
<dbReference type="InterPro" id="IPR037041">
    <property type="entry name" value="Trigger_fac_C_sf"/>
</dbReference>
<evidence type="ECO:0000256" key="6">
    <source>
        <dbReference type="ARBA" id="ARBA00023110"/>
    </source>
</evidence>
<dbReference type="InterPro" id="IPR008881">
    <property type="entry name" value="Trigger_fac_ribosome-bd_bac"/>
</dbReference>
<dbReference type="Proteomes" id="UP000178849">
    <property type="component" value="Unassembled WGS sequence"/>
</dbReference>
<evidence type="ECO:0000256" key="5">
    <source>
        <dbReference type="ARBA" id="ARBA00022618"/>
    </source>
</evidence>
<evidence type="ECO:0000256" key="1">
    <source>
        <dbReference type="ARBA" id="ARBA00000971"/>
    </source>
</evidence>
<dbReference type="FunFam" id="3.10.50.40:FF:000001">
    <property type="entry name" value="Trigger factor"/>
    <property type="match status" value="1"/>
</dbReference>
<dbReference type="NCBIfam" id="TIGR00115">
    <property type="entry name" value="tig"/>
    <property type="match status" value="1"/>
</dbReference>
<comment type="similarity">
    <text evidence="2 11 13">Belongs to the FKBP-type PPIase family. Tig subfamily.</text>
</comment>
<evidence type="ECO:0000256" key="12">
    <source>
        <dbReference type="PROSITE-ProRule" id="PRU00277"/>
    </source>
</evidence>
<comment type="function">
    <text evidence="11">Involved in protein export. Acts as a chaperone by maintaining the newly synthesized protein in an open conformation. Functions as a peptidyl-prolyl cis-trans isomerase.</text>
</comment>
<keyword evidence="8 11" id="KW-0413">Isomerase</keyword>
<dbReference type="Gene3D" id="3.10.50.40">
    <property type="match status" value="1"/>
</dbReference>
<evidence type="ECO:0000313" key="16">
    <source>
        <dbReference type="Proteomes" id="UP000178849"/>
    </source>
</evidence>
<organism evidence="15 16">
    <name type="scientific">Candidatus Komeilibacteria bacterium RIFCSPLOWO2_01_FULL_45_10</name>
    <dbReference type="NCBI Taxonomy" id="1798550"/>
    <lineage>
        <taxon>Bacteria</taxon>
        <taxon>Candidatus Komeiliibacteriota</taxon>
    </lineage>
</organism>
<dbReference type="GO" id="GO:0003755">
    <property type="term" value="F:peptidyl-prolyl cis-trans isomerase activity"/>
    <property type="evidence" value="ECO:0007669"/>
    <property type="project" value="UniProtKB-UniRule"/>
</dbReference>
<dbReference type="InterPro" id="IPR008880">
    <property type="entry name" value="Trigger_fac_C"/>
</dbReference>
<dbReference type="Pfam" id="PF00254">
    <property type="entry name" value="FKBP_C"/>
    <property type="match status" value="1"/>
</dbReference>
<dbReference type="SUPFAM" id="SSF102735">
    <property type="entry name" value="Trigger factor ribosome-binding domain"/>
    <property type="match status" value="1"/>
</dbReference>
<evidence type="ECO:0000256" key="11">
    <source>
        <dbReference type="HAMAP-Rule" id="MF_00303"/>
    </source>
</evidence>
<sequence length="440" mass="50322">MAELNYLIITRKLMQIIKKELQKSEIELTIEVSAEEGRPLLEKAAARISQTTKIEGFRPGKAPYDVVKQRAGEMNIYQEALDDIVSHFYYQAIIQEKLNTVGQPKITIEKLAPNNPIVFKAVAALMPTVKLGDYKKIKVQKKEVKVEQSEVEKVIDDLRKLGVKEALVERIAQKGDRVEVDFAVSLDKVVIDGGQGKKYPLIIGDNTMIPGFEEQLIGLKNGEEKTFSLKFPENYQNKMVAGKLCDFKVKLLAVYERELPEMTDDWVKTLGAENLTDLKAKIRKNLEEEQQFREEQRVEIETLNQITAKTEFSEIPDVLIQSEAHRMIHEFESSISEQGLKFADYLANIKKSESELAEEFKPKAEERVKTSLVLKEIAETEKIEATPDDLQKETEKILEQVKGNQEAEANIRGEGYQHYLTTVIRNRKVIEMLKARIVRQ</sequence>
<dbReference type="GO" id="GO:0044183">
    <property type="term" value="F:protein folding chaperone"/>
    <property type="evidence" value="ECO:0007669"/>
    <property type="project" value="TreeGrafter"/>
</dbReference>
<keyword evidence="9 11" id="KW-0131">Cell cycle</keyword>
<gene>
    <name evidence="11" type="primary">tig</name>
    <name evidence="15" type="ORF">A2927_00525</name>
</gene>
<dbReference type="EMBL" id="MHKL01000025">
    <property type="protein sequence ID" value="OGY89161.1"/>
    <property type="molecule type" value="Genomic_DNA"/>
</dbReference>
<comment type="domain">
    <text evidence="11">Consists of 3 domains; the N-terminus binds the ribosome, the middle domain has PPIase activity, while the C-terminus has intrinsic chaperone activity on its own.</text>
</comment>
<dbReference type="STRING" id="1798550.A2927_00525"/>
<evidence type="ECO:0000256" key="3">
    <source>
        <dbReference type="ARBA" id="ARBA00013194"/>
    </source>
</evidence>
<evidence type="ECO:0000256" key="10">
    <source>
        <dbReference type="ARBA" id="ARBA00029986"/>
    </source>
</evidence>
<feature type="domain" description="PPIase FKBP-type" evidence="14">
    <location>
        <begin position="175"/>
        <end position="263"/>
    </location>
</feature>
<comment type="catalytic activity">
    <reaction evidence="1 11 12">
        <text>[protein]-peptidylproline (omega=180) = [protein]-peptidylproline (omega=0)</text>
        <dbReference type="Rhea" id="RHEA:16237"/>
        <dbReference type="Rhea" id="RHEA-COMP:10747"/>
        <dbReference type="Rhea" id="RHEA-COMP:10748"/>
        <dbReference type="ChEBI" id="CHEBI:83833"/>
        <dbReference type="ChEBI" id="CHEBI:83834"/>
        <dbReference type="EC" id="5.2.1.8"/>
    </reaction>
</comment>
<accession>A0A1G2BJ13</accession>
<keyword evidence="11" id="KW-0963">Cytoplasm</keyword>
<evidence type="ECO:0000313" key="15">
    <source>
        <dbReference type="EMBL" id="OGY89161.1"/>
    </source>
</evidence>
<dbReference type="GO" id="GO:0051083">
    <property type="term" value="P:'de novo' cotranslational protein folding"/>
    <property type="evidence" value="ECO:0007669"/>
    <property type="project" value="TreeGrafter"/>
</dbReference>
<keyword evidence="7 11" id="KW-0143">Chaperone</keyword>
<dbReference type="EC" id="5.2.1.8" evidence="3 11"/>
<keyword evidence="6 11" id="KW-0697">Rotamase</keyword>
<dbReference type="InterPro" id="IPR001179">
    <property type="entry name" value="PPIase_FKBP_dom"/>
</dbReference>
<protein>
    <recommendedName>
        <fullName evidence="4 11">Trigger factor</fullName>
        <shortName evidence="11">TF</shortName>
        <ecNumber evidence="3 11">5.2.1.8</ecNumber>
    </recommendedName>
    <alternativeName>
        <fullName evidence="10 11">PPIase</fullName>
    </alternativeName>
</protein>
<dbReference type="InterPro" id="IPR005215">
    <property type="entry name" value="Trig_fac"/>
</dbReference>
<dbReference type="GO" id="GO:0043335">
    <property type="term" value="P:protein unfolding"/>
    <property type="evidence" value="ECO:0007669"/>
    <property type="project" value="TreeGrafter"/>
</dbReference>